<protein>
    <recommendedName>
        <fullName evidence="4">HEAT repeat domain-containing protein</fullName>
    </recommendedName>
</protein>
<name>A0A931GNN7_9ACTN</name>
<evidence type="ECO:0000313" key="3">
    <source>
        <dbReference type="Proteomes" id="UP000614047"/>
    </source>
</evidence>
<reference evidence="2" key="1">
    <citation type="submission" date="2020-11" db="EMBL/GenBank/DDBJ databases">
        <title>Sequencing the genomes of 1000 actinobacteria strains.</title>
        <authorList>
            <person name="Klenk H.-P."/>
        </authorList>
    </citation>
    <scope>NUCLEOTIDE SEQUENCE</scope>
    <source>
        <strain evidence="2">DSM 43175</strain>
    </source>
</reference>
<feature type="region of interest" description="Disordered" evidence="1">
    <location>
        <begin position="394"/>
        <end position="419"/>
    </location>
</feature>
<sequence>MSMLSVMEGLEPAGTLHGQLQRGRGLGARRALSEPGAGELVYDCIRRDPRTDHQTEARAWYLTRLAVDLELPVGPIAEHLLAPVDAAEDDEWRVGLGIDVLVGMVGYGRGDALGPLRRYVAEGRYWRWALEAMWESGGPDLCRGLEQVVLARADDGELRDAVEPGWGPWAAWSSTQPRIRAALRSCGEGRVSPAGSPRVDVRAVTDARLVALVRRSYGPALVELGRRGDSSVFDLAEDRSVRTAHGSLPWLARALRELGAAAVPRARVWVAGDDQLLAEHGVEVLAEHGDRGDVPVLMEALTGAVRAGEWCGTEAPARGLGRLGVAEAAPVLRDLWASVPHSYARADILVGLRGVVPREAGGYVGEAFGDCEPRVRLLACGTASGAEAAARLRARRDDPLEEDEVRAAASERLSTDLGE</sequence>
<organism evidence="2 3">
    <name type="scientific">Actinomadura viridis</name>
    <dbReference type="NCBI Taxonomy" id="58110"/>
    <lineage>
        <taxon>Bacteria</taxon>
        <taxon>Bacillati</taxon>
        <taxon>Actinomycetota</taxon>
        <taxon>Actinomycetes</taxon>
        <taxon>Streptosporangiales</taxon>
        <taxon>Thermomonosporaceae</taxon>
        <taxon>Actinomadura</taxon>
    </lineage>
</organism>
<keyword evidence="3" id="KW-1185">Reference proteome</keyword>
<proteinExistence type="predicted"/>
<evidence type="ECO:0000313" key="2">
    <source>
        <dbReference type="EMBL" id="MBG6089721.1"/>
    </source>
</evidence>
<dbReference type="RefSeq" id="WP_197012285.1">
    <property type="nucleotide sequence ID" value="NZ_BAABES010000010.1"/>
</dbReference>
<comment type="caution">
    <text evidence="2">The sequence shown here is derived from an EMBL/GenBank/DDBJ whole genome shotgun (WGS) entry which is preliminary data.</text>
</comment>
<evidence type="ECO:0008006" key="4">
    <source>
        <dbReference type="Google" id="ProtNLM"/>
    </source>
</evidence>
<gene>
    <name evidence="2" type="ORF">IW256_003834</name>
</gene>
<dbReference type="Proteomes" id="UP000614047">
    <property type="component" value="Unassembled WGS sequence"/>
</dbReference>
<dbReference type="AlphaFoldDB" id="A0A931GNN7"/>
<accession>A0A931GNN7</accession>
<dbReference type="EMBL" id="JADOUA010000001">
    <property type="protein sequence ID" value="MBG6089721.1"/>
    <property type="molecule type" value="Genomic_DNA"/>
</dbReference>
<evidence type="ECO:0000256" key="1">
    <source>
        <dbReference type="SAM" id="MobiDB-lite"/>
    </source>
</evidence>